<organism evidence="1">
    <name type="scientific">uncultured marine virus</name>
    <dbReference type="NCBI Taxonomy" id="186617"/>
    <lineage>
        <taxon>Viruses</taxon>
        <taxon>environmental samples</taxon>
    </lineage>
</organism>
<sequence>MLRHRLCRITTTCPASHWRLCWLPCRRRKLCTIQSPVRAFFLQNISQAQYRKQQCLAQTTPNLHA</sequence>
<reference evidence="1" key="2">
    <citation type="submission" date="2015-03" db="EMBL/GenBank/DDBJ databases">
        <authorList>
            <person name="Chow C.-E.T."/>
            <person name="Winget D.M."/>
            <person name="White R.A.III."/>
            <person name="Hallam S.J."/>
            <person name="Suttle C.A."/>
        </authorList>
    </citation>
    <scope>NUCLEOTIDE SEQUENCE</scope>
    <source>
        <strain evidence="1">Anoxic3_4</strain>
    </source>
</reference>
<protein>
    <submittedName>
        <fullName evidence="1">Uncharacterized protein</fullName>
    </submittedName>
</protein>
<evidence type="ECO:0000313" key="1">
    <source>
        <dbReference type="EMBL" id="AKH46171.1"/>
    </source>
</evidence>
<accession>A0A0F7L5A4</accession>
<name>A0A0F7L5A4_9VIRU</name>
<reference evidence="1" key="1">
    <citation type="journal article" date="2015" name="Front. Microbiol.">
        <title>Combining genomic sequencing methods to explore viral diversity and reveal potential virus-host interactions.</title>
        <authorList>
            <person name="Chow C.E."/>
            <person name="Winget D.M."/>
            <person name="White R.A.III."/>
            <person name="Hallam S.J."/>
            <person name="Suttle C.A."/>
        </authorList>
    </citation>
    <scope>NUCLEOTIDE SEQUENCE</scope>
    <source>
        <strain evidence="1">Anoxic3_4</strain>
    </source>
</reference>
<dbReference type="EMBL" id="KR029579">
    <property type="protein sequence ID" value="AKH46171.1"/>
    <property type="molecule type" value="Genomic_DNA"/>
</dbReference>
<proteinExistence type="predicted"/>